<proteinExistence type="predicted"/>
<reference evidence="1 2" key="1">
    <citation type="journal article" date="2016" name="Stand. Genomic Sci.">
        <title>Complete genome sequence and genomic characterization of Microcystis panniformis FACHB 1757 by third-generation sequencing.</title>
        <authorList>
            <person name="Zhang J.Y."/>
            <person name="Guan R."/>
            <person name="Zhang H.J."/>
            <person name="Li H."/>
            <person name="Xiao P."/>
            <person name="Yu G.L."/>
            <person name="Du L."/>
            <person name="Cao D.M."/>
            <person name="Zhu B.C."/>
            <person name="Li R.H."/>
            <person name="Lu Z.H."/>
        </authorList>
    </citation>
    <scope>NUCLEOTIDE SEQUENCE [LARGE SCALE GENOMIC DNA]</scope>
    <source>
        <strain evidence="1 2">FACHB-1757</strain>
    </source>
</reference>
<protein>
    <submittedName>
        <fullName evidence="1">Uncharacterized protein</fullName>
    </submittedName>
</protein>
<accession>A0A0K1RY47</accession>
<evidence type="ECO:0000313" key="2">
    <source>
        <dbReference type="Proteomes" id="UP000068167"/>
    </source>
</evidence>
<evidence type="ECO:0000313" key="1">
    <source>
        <dbReference type="EMBL" id="AKV66621.1"/>
    </source>
</evidence>
<keyword evidence="2" id="KW-1185">Reference proteome</keyword>
<organism evidence="1 2">
    <name type="scientific">Microcystis panniformis FACHB-1757</name>
    <dbReference type="NCBI Taxonomy" id="1638788"/>
    <lineage>
        <taxon>Bacteria</taxon>
        <taxon>Bacillati</taxon>
        <taxon>Cyanobacteriota</taxon>
        <taxon>Cyanophyceae</taxon>
        <taxon>Oscillatoriophycideae</taxon>
        <taxon>Chroococcales</taxon>
        <taxon>Microcystaceae</taxon>
        <taxon>Microcystis</taxon>
    </lineage>
</organism>
<dbReference type="KEGG" id="mpk:VL20_1452"/>
<name>A0A0K1RY47_9CHRO</name>
<dbReference type="Proteomes" id="UP000068167">
    <property type="component" value="Chromosome"/>
</dbReference>
<sequence length="57" mass="6384">MGPIGNQFSYLGWRQRKVHKLSASGRCRIFGDQVDFVWYNSNKSGDAGANSSDRFNG</sequence>
<gene>
    <name evidence="1" type="ORF">VL20_1452</name>
</gene>
<dbReference type="AlphaFoldDB" id="A0A0K1RY47"/>
<dbReference type="EMBL" id="CP011339">
    <property type="protein sequence ID" value="AKV66621.1"/>
    <property type="molecule type" value="Genomic_DNA"/>
</dbReference>